<dbReference type="InterPro" id="IPR006665">
    <property type="entry name" value="OmpA-like"/>
</dbReference>
<evidence type="ECO:0000256" key="2">
    <source>
        <dbReference type="ARBA" id="ARBA00023136"/>
    </source>
</evidence>
<evidence type="ECO:0000313" key="9">
    <source>
        <dbReference type="Proteomes" id="UP000195667"/>
    </source>
</evidence>
<dbReference type="InterPro" id="IPR050330">
    <property type="entry name" value="Bact_OuterMem_StrucFunc"/>
</dbReference>
<dbReference type="AlphaFoldDB" id="A0A1R4HEA3"/>
<proteinExistence type="predicted"/>
<keyword evidence="6" id="KW-0732">Signal</keyword>
<feature type="domain" description="OmpA-like" evidence="7">
    <location>
        <begin position="45"/>
        <end position="169"/>
    </location>
</feature>
<feature type="region of interest" description="Disordered" evidence="5">
    <location>
        <begin position="138"/>
        <end position="169"/>
    </location>
</feature>
<dbReference type="InterPro" id="IPR036737">
    <property type="entry name" value="OmpA-like_sf"/>
</dbReference>
<feature type="signal peptide" evidence="6">
    <location>
        <begin position="1"/>
        <end position="21"/>
    </location>
</feature>
<evidence type="ECO:0000256" key="4">
    <source>
        <dbReference type="PROSITE-ProRule" id="PRU00473"/>
    </source>
</evidence>
<evidence type="ECO:0000256" key="1">
    <source>
        <dbReference type="ARBA" id="ARBA00004442"/>
    </source>
</evidence>
<comment type="subcellular location">
    <subcellularLocation>
        <location evidence="1">Cell outer membrane</location>
    </subcellularLocation>
</comment>
<sequence>MRLAKKIIVTTGLVAFFMLSGCTTPYTNKELLDIFNAKGLDTLARDNSIVVFLPGVFFDVGKADLTQLAQFKLGEIASVVNDPRVTERVLLLEGHTDSTGSDEDNRDLSHRRATSVYQSLIVSKVNAKRMSVRGFGEKYPIADNTKSDGSPNPEGQAKNRRVEIVVNNP</sequence>
<dbReference type="PROSITE" id="PS51123">
    <property type="entry name" value="OMPA_2"/>
    <property type="match status" value="1"/>
</dbReference>
<dbReference type="GO" id="GO:0009279">
    <property type="term" value="C:cell outer membrane"/>
    <property type="evidence" value="ECO:0007669"/>
    <property type="project" value="UniProtKB-SubCell"/>
</dbReference>
<reference evidence="9" key="1">
    <citation type="submission" date="2017-02" db="EMBL/GenBank/DDBJ databases">
        <authorList>
            <person name="Daims H."/>
        </authorList>
    </citation>
    <scope>NUCLEOTIDE SEQUENCE [LARGE SCALE GENOMIC DNA]</scope>
</reference>
<dbReference type="InterPro" id="IPR006664">
    <property type="entry name" value="OMP_bac"/>
</dbReference>
<evidence type="ECO:0000256" key="5">
    <source>
        <dbReference type="SAM" id="MobiDB-lite"/>
    </source>
</evidence>
<evidence type="ECO:0000259" key="7">
    <source>
        <dbReference type="PROSITE" id="PS51123"/>
    </source>
</evidence>
<accession>A0A1R4HEA3</accession>
<dbReference type="Proteomes" id="UP000195667">
    <property type="component" value="Unassembled WGS sequence"/>
</dbReference>
<name>A0A1R4HEA3_9GAMM</name>
<dbReference type="RefSeq" id="WP_176371114.1">
    <property type="nucleotide sequence ID" value="NZ_FUKI01000127.1"/>
</dbReference>
<keyword evidence="2 4" id="KW-0472">Membrane</keyword>
<feature type="chain" id="PRO_5010247268" description="OmpA-like domain-containing protein" evidence="6">
    <location>
        <begin position="22"/>
        <end position="169"/>
    </location>
</feature>
<dbReference type="Pfam" id="PF00691">
    <property type="entry name" value="OmpA"/>
    <property type="match status" value="1"/>
</dbReference>
<dbReference type="EMBL" id="FUKI01000127">
    <property type="protein sequence ID" value="SJM94220.1"/>
    <property type="molecule type" value="Genomic_DNA"/>
</dbReference>
<gene>
    <name evidence="8" type="ORF">CRENPOLYSF1_500006</name>
</gene>
<evidence type="ECO:0000256" key="3">
    <source>
        <dbReference type="ARBA" id="ARBA00023237"/>
    </source>
</evidence>
<protein>
    <recommendedName>
        <fullName evidence="7">OmpA-like domain-containing protein</fullName>
    </recommendedName>
</protein>
<dbReference type="CDD" id="cd07185">
    <property type="entry name" value="OmpA_C-like"/>
    <property type="match status" value="1"/>
</dbReference>
<evidence type="ECO:0000256" key="6">
    <source>
        <dbReference type="SAM" id="SignalP"/>
    </source>
</evidence>
<dbReference type="PANTHER" id="PTHR30329:SF21">
    <property type="entry name" value="LIPOPROTEIN YIAD-RELATED"/>
    <property type="match status" value="1"/>
</dbReference>
<dbReference type="PANTHER" id="PTHR30329">
    <property type="entry name" value="STATOR ELEMENT OF FLAGELLAR MOTOR COMPLEX"/>
    <property type="match status" value="1"/>
</dbReference>
<organism evidence="8 9">
    <name type="scientific">Crenothrix polyspora</name>
    <dbReference type="NCBI Taxonomy" id="360316"/>
    <lineage>
        <taxon>Bacteria</taxon>
        <taxon>Pseudomonadati</taxon>
        <taxon>Pseudomonadota</taxon>
        <taxon>Gammaproteobacteria</taxon>
        <taxon>Methylococcales</taxon>
        <taxon>Crenotrichaceae</taxon>
        <taxon>Crenothrix</taxon>
    </lineage>
</organism>
<dbReference type="PRINTS" id="PR01021">
    <property type="entry name" value="OMPADOMAIN"/>
</dbReference>
<keyword evidence="9" id="KW-1185">Reference proteome</keyword>
<evidence type="ECO:0000313" key="8">
    <source>
        <dbReference type="EMBL" id="SJM94220.1"/>
    </source>
</evidence>
<keyword evidence="3" id="KW-0998">Cell outer membrane</keyword>
<dbReference type="SUPFAM" id="SSF103088">
    <property type="entry name" value="OmpA-like"/>
    <property type="match status" value="1"/>
</dbReference>
<dbReference type="PROSITE" id="PS51257">
    <property type="entry name" value="PROKAR_LIPOPROTEIN"/>
    <property type="match status" value="1"/>
</dbReference>
<dbReference type="Gene3D" id="3.30.1330.60">
    <property type="entry name" value="OmpA-like domain"/>
    <property type="match status" value="1"/>
</dbReference>